<gene>
    <name evidence="9" type="ORF">MNBD_GAMMA06-1994</name>
</gene>
<dbReference type="PANTHER" id="PTHR43834:SF6">
    <property type="entry name" value="GTPASE DER"/>
    <property type="match status" value="1"/>
</dbReference>
<evidence type="ECO:0000256" key="1">
    <source>
        <dbReference type="ARBA" id="ARBA00008279"/>
    </source>
</evidence>
<dbReference type="InterPro" id="IPR015946">
    <property type="entry name" value="KH_dom-like_a/b"/>
</dbReference>
<dbReference type="PIRSF" id="PIRSF006485">
    <property type="entry name" value="GTP-binding_EngA"/>
    <property type="match status" value="1"/>
</dbReference>
<evidence type="ECO:0000259" key="8">
    <source>
        <dbReference type="PROSITE" id="PS51712"/>
    </source>
</evidence>
<proteinExistence type="inferred from homology"/>
<keyword evidence="6" id="KW-0342">GTP-binding</keyword>
<keyword evidence="5" id="KW-0547">Nucleotide-binding</keyword>
<dbReference type="SUPFAM" id="SSF52540">
    <property type="entry name" value="P-loop containing nucleoside triphosphate hydrolases"/>
    <property type="match status" value="2"/>
</dbReference>
<evidence type="ECO:0000313" key="9">
    <source>
        <dbReference type="EMBL" id="VAW53146.1"/>
    </source>
</evidence>
<keyword evidence="4" id="KW-0677">Repeat</keyword>
<feature type="domain" description="EngA-type G" evidence="8">
    <location>
        <begin position="20"/>
        <end position="183"/>
    </location>
</feature>
<dbReference type="PANTHER" id="PTHR43834">
    <property type="entry name" value="GTPASE DER"/>
    <property type="match status" value="1"/>
</dbReference>
<dbReference type="Pfam" id="PF01926">
    <property type="entry name" value="MMR_HSR1"/>
    <property type="match status" value="2"/>
</dbReference>
<dbReference type="EMBL" id="UOFD01000057">
    <property type="protein sequence ID" value="VAW53146.1"/>
    <property type="molecule type" value="Genomic_DNA"/>
</dbReference>
<dbReference type="InterPro" id="IPR027417">
    <property type="entry name" value="P-loop_NTPase"/>
</dbReference>
<dbReference type="FunFam" id="3.30.300.20:FF:000004">
    <property type="entry name" value="GTPase Der"/>
    <property type="match status" value="1"/>
</dbReference>
<dbReference type="GO" id="GO:0042254">
    <property type="term" value="P:ribosome biogenesis"/>
    <property type="evidence" value="ECO:0007669"/>
    <property type="project" value="UniProtKB-KW"/>
</dbReference>
<dbReference type="GO" id="GO:0005525">
    <property type="term" value="F:GTP binding"/>
    <property type="evidence" value="ECO:0007669"/>
    <property type="project" value="UniProtKB-KW"/>
</dbReference>
<evidence type="ECO:0000256" key="5">
    <source>
        <dbReference type="ARBA" id="ARBA00022741"/>
    </source>
</evidence>
<dbReference type="FunFam" id="3.40.50.300:FF:000040">
    <property type="entry name" value="GTPase Der"/>
    <property type="match status" value="1"/>
</dbReference>
<dbReference type="Gene3D" id="3.40.50.300">
    <property type="entry name" value="P-loop containing nucleotide triphosphate hydrolases"/>
    <property type="match status" value="2"/>
</dbReference>
<dbReference type="PROSITE" id="PS51712">
    <property type="entry name" value="G_ENGA"/>
    <property type="match status" value="2"/>
</dbReference>
<evidence type="ECO:0000256" key="7">
    <source>
        <dbReference type="ARBA" id="ARBA00032345"/>
    </source>
</evidence>
<name>A0A3B0X8K5_9ZZZZ</name>
<dbReference type="HAMAP" id="MF_00195">
    <property type="entry name" value="GTPase_Der"/>
    <property type="match status" value="1"/>
</dbReference>
<dbReference type="PRINTS" id="PR00326">
    <property type="entry name" value="GTP1OBG"/>
</dbReference>
<dbReference type="AlphaFoldDB" id="A0A3B0X8K5"/>
<evidence type="ECO:0000256" key="6">
    <source>
        <dbReference type="ARBA" id="ARBA00023134"/>
    </source>
</evidence>
<dbReference type="InterPro" id="IPR005225">
    <property type="entry name" value="Small_GTP-bd"/>
</dbReference>
<dbReference type="InterPro" id="IPR006073">
    <property type="entry name" value="GTP-bd"/>
</dbReference>
<feature type="domain" description="EngA-type G" evidence="8">
    <location>
        <begin position="208"/>
        <end position="381"/>
    </location>
</feature>
<protein>
    <recommendedName>
        <fullName evidence="2">GTPase Der</fullName>
    </recommendedName>
    <alternativeName>
        <fullName evidence="7">GTP-binding protein EngA</fullName>
    </alternativeName>
</protein>
<reference evidence="9" key="1">
    <citation type="submission" date="2018-06" db="EMBL/GenBank/DDBJ databases">
        <authorList>
            <person name="Zhirakovskaya E."/>
        </authorList>
    </citation>
    <scope>NUCLEOTIDE SEQUENCE</scope>
</reference>
<keyword evidence="3" id="KW-0690">Ribosome biogenesis</keyword>
<dbReference type="FunFam" id="3.40.50.300:FF:000057">
    <property type="entry name" value="GTPase Der"/>
    <property type="match status" value="1"/>
</dbReference>
<dbReference type="NCBIfam" id="TIGR00231">
    <property type="entry name" value="small_GTP"/>
    <property type="match status" value="2"/>
</dbReference>
<dbReference type="CDD" id="cd01895">
    <property type="entry name" value="EngA2"/>
    <property type="match status" value="1"/>
</dbReference>
<organism evidence="9">
    <name type="scientific">hydrothermal vent metagenome</name>
    <dbReference type="NCBI Taxonomy" id="652676"/>
    <lineage>
        <taxon>unclassified sequences</taxon>
        <taxon>metagenomes</taxon>
        <taxon>ecological metagenomes</taxon>
    </lineage>
</organism>
<sequence length="484" mass="53971">MSITQSTAHNSEPTFHNPEIVISLVGRPNVGKSTLFNVLTKSRDALVADYPGLTRDRQYGRFQFKSEGIIIIDTGGLSGESEELDSHMEKQTRLAVDESDIIIFMVDARDGLTPADEVIADSLRRTGKHVKLVVNKTDGLDARSVASEFFSLGLGEPVAIAASQNRGIQAMLANVLDVLSNALSINETTEISDDTQDDTEDDEDSKRVKVAIIGRPNVGKSTLVNRFLGEERVVVFDMPGTTRDSVFIPFKRDGKKYTFIDTAGIRRKRAVHEVIEKFSVIKSMQAIERANVVIMMIDARTEIADQDLHLIGYVLEAGRALVLTINKWDGMDDYQKDLIHKGIDKQLPFVRFAETFFISALHGSGVGKLYEAIDRAYASATKKYSTSDLTRLLEKATQSHQPPLVNGRRIKLRYAHQGGMNPPRIIIHGNQISKVPAVYKRYLTNFFRKELNSVGTPIMIEFKISDSNPFKSSKKKKALRGRKN</sequence>
<dbReference type="InterPro" id="IPR032859">
    <property type="entry name" value="KH_dom-like"/>
</dbReference>
<dbReference type="Gene3D" id="3.30.300.20">
    <property type="match status" value="1"/>
</dbReference>
<evidence type="ECO:0000256" key="3">
    <source>
        <dbReference type="ARBA" id="ARBA00022517"/>
    </source>
</evidence>
<dbReference type="GO" id="GO:0043022">
    <property type="term" value="F:ribosome binding"/>
    <property type="evidence" value="ECO:0007669"/>
    <property type="project" value="TreeGrafter"/>
</dbReference>
<accession>A0A3B0X8K5</accession>
<dbReference type="NCBIfam" id="TIGR03594">
    <property type="entry name" value="GTPase_EngA"/>
    <property type="match status" value="1"/>
</dbReference>
<dbReference type="InterPro" id="IPR016484">
    <property type="entry name" value="GTPase_Der"/>
</dbReference>
<comment type="similarity">
    <text evidence="1">Belongs to the TRAFAC class TrmE-Era-EngA-EngB-Septin-like GTPase superfamily. EngA (Der) GTPase family.</text>
</comment>
<evidence type="ECO:0000256" key="2">
    <source>
        <dbReference type="ARBA" id="ARBA00020953"/>
    </source>
</evidence>
<dbReference type="CDD" id="cd01894">
    <property type="entry name" value="EngA1"/>
    <property type="match status" value="1"/>
</dbReference>
<evidence type="ECO:0000256" key="4">
    <source>
        <dbReference type="ARBA" id="ARBA00022737"/>
    </source>
</evidence>
<dbReference type="InterPro" id="IPR031166">
    <property type="entry name" value="G_ENGA"/>
</dbReference>
<dbReference type="Pfam" id="PF14714">
    <property type="entry name" value="KH_dom-like"/>
    <property type="match status" value="1"/>
</dbReference>